<evidence type="ECO:0000313" key="2">
    <source>
        <dbReference type="Proteomes" id="UP000053825"/>
    </source>
</evidence>
<sequence>MQLYIFVFEEEITKHTSLTCRNSRLQFLYTVSKLLARRMTKRANKFGHGYEHSRNADAEFGDWQKSTVEKKV</sequence>
<accession>A0A0L7R3S7</accession>
<dbReference type="Proteomes" id="UP000053825">
    <property type="component" value="Unassembled WGS sequence"/>
</dbReference>
<keyword evidence="2" id="KW-1185">Reference proteome</keyword>
<reference evidence="1 2" key="1">
    <citation type="submission" date="2015-07" db="EMBL/GenBank/DDBJ databases">
        <title>The genome of Habropoda laboriosa.</title>
        <authorList>
            <person name="Pan H."/>
            <person name="Kapheim K."/>
        </authorList>
    </citation>
    <scope>NUCLEOTIDE SEQUENCE [LARGE SCALE GENOMIC DNA]</scope>
    <source>
        <strain evidence="1">0110345459</strain>
    </source>
</reference>
<dbReference type="EMBL" id="KQ414661">
    <property type="protein sequence ID" value="KOC65537.1"/>
    <property type="molecule type" value="Genomic_DNA"/>
</dbReference>
<evidence type="ECO:0000313" key="1">
    <source>
        <dbReference type="EMBL" id="KOC65537.1"/>
    </source>
</evidence>
<organism evidence="1 2">
    <name type="scientific">Habropoda laboriosa</name>
    <dbReference type="NCBI Taxonomy" id="597456"/>
    <lineage>
        <taxon>Eukaryota</taxon>
        <taxon>Metazoa</taxon>
        <taxon>Ecdysozoa</taxon>
        <taxon>Arthropoda</taxon>
        <taxon>Hexapoda</taxon>
        <taxon>Insecta</taxon>
        <taxon>Pterygota</taxon>
        <taxon>Neoptera</taxon>
        <taxon>Endopterygota</taxon>
        <taxon>Hymenoptera</taxon>
        <taxon>Apocrita</taxon>
        <taxon>Aculeata</taxon>
        <taxon>Apoidea</taxon>
        <taxon>Anthophila</taxon>
        <taxon>Apidae</taxon>
        <taxon>Habropoda</taxon>
    </lineage>
</organism>
<proteinExistence type="predicted"/>
<dbReference type="AlphaFoldDB" id="A0A0L7R3S7"/>
<protein>
    <submittedName>
        <fullName evidence="1">Uncharacterized protein</fullName>
    </submittedName>
</protein>
<gene>
    <name evidence="1" type="ORF">WH47_00507</name>
</gene>
<name>A0A0L7R3S7_9HYME</name>